<organism evidence="2 3">
    <name type="scientific">Actinoplanes utahensis</name>
    <dbReference type="NCBI Taxonomy" id="1869"/>
    <lineage>
        <taxon>Bacteria</taxon>
        <taxon>Bacillati</taxon>
        <taxon>Actinomycetota</taxon>
        <taxon>Actinomycetes</taxon>
        <taxon>Micromonosporales</taxon>
        <taxon>Micromonosporaceae</taxon>
        <taxon>Actinoplanes</taxon>
    </lineage>
</organism>
<sequence length="157" mass="16194">MLTVAAVAALLANAGAAWAYWRFNGDTGRADEVAAPPTAGTAVDLVLSATSNPARVLRPGDTGDLTVTVTNQHPVVVRVLAIQPTGPIVADHDSRETGCADPKVQLTGKSFPVTWNVAPNNVAAFTVPKALTMRADSPAACKGATFTVPLRAQAVRP</sequence>
<dbReference type="AlphaFoldDB" id="A0A0A6UEY6"/>
<keyword evidence="1" id="KW-0732">Signal</keyword>
<reference evidence="2 3" key="1">
    <citation type="submission" date="2014-10" db="EMBL/GenBank/DDBJ databases">
        <title>Draft genome sequence of Actinoplanes utahensis NRRL 12052.</title>
        <authorList>
            <person name="Velasco-Bucheli B."/>
            <person name="del Cerro C."/>
            <person name="Hormigo D."/>
            <person name="Garcia J.L."/>
            <person name="Acebal C."/>
            <person name="Arroyo M."/>
            <person name="de la Mata I."/>
        </authorList>
    </citation>
    <scope>NUCLEOTIDE SEQUENCE [LARGE SCALE GENOMIC DNA]</scope>
    <source>
        <strain evidence="2 3">NRRL 12052</strain>
    </source>
</reference>
<evidence type="ECO:0000313" key="3">
    <source>
        <dbReference type="Proteomes" id="UP000054537"/>
    </source>
</evidence>
<protein>
    <submittedName>
        <fullName evidence="2">Uncharacterized protein</fullName>
    </submittedName>
</protein>
<dbReference type="STRING" id="1869.MB27_40885"/>
<accession>A0A0A6UEY6</accession>
<feature type="chain" id="PRO_5038748370" evidence="1">
    <location>
        <begin position="20"/>
        <end position="157"/>
    </location>
</feature>
<dbReference type="EMBL" id="JRTT01000137">
    <property type="protein sequence ID" value="KHD72859.1"/>
    <property type="molecule type" value="Genomic_DNA"/>
</dbReference>
<gene>
    <name evidence="2" type="ORF">MB27_40885</name>
</gene>
<feature type="signal peptide" evidence="1">
    <location>
        <begin position="1"/>
        <end position="19"/>
    </location>
</feature>
<dbReference type="Proteomes" id="UP000054537">
    <property type="component" value="Unassembled WGS sequence"/>
</dbReference>
<name>A0A0A6UEY6_ACTUT</name>
<evidence type="ECO:0000313" key="2">
    <source>
        <dbReference type="EMBL" id="KHD72859.1"/>
    </source>
</evidence>
<evidence type="ECO:0000256" key="1">
    <source>
        <dbReference type="SAM" id="SignalP"/>
    </source>
</evidence>
<comment type="caution">
    <text evidence="2">The sequence shown here is derived from an EMBL/GenBank/DDBJ whole genome shotgun (WGS) entry which is preliminary data.</text>
</comment>
<keyword evidence="3" id="KW-1185">Reference proteome</keyword>
<proteinExistence type="predicted"/>